<reference evidence="1 2" key="1">
    <citation type="submission" date="2022-05" db="EMBL/GenBank/DDBJ databases">
        <authorList>
            <consortium name="Genoscope - CEA"/>
            <person name="William W."/>
        </authorList>
    </citation>
    <scope>NUCLEOTIDE SEQUENCE [LARGE SCALE GENOMIC DNA]</scope>
</reference>
<sequence>MYDVYVTNNQTENAYVRLKAQELSSVNPKFHQELHSLVRQGEMDKSYIQTFLVRWGFRLIPPRETVSFATVVCSSSGGTLMYASLCVRSELWAMDEEVDFHKFGCLFVRSYYTPPTVNTKGSFSFSFRQVNPEPVWIGAHDGDNIPTNAIKSSSGLQVKYFGRSVRGVPCGVSVTANNKCSGWYSKTGYQLPMTSGDILQATGHQLYRVKSGDPIPPNAVIVGVSGTEGSLYLGRVGGKIPCSVSSEEGKIKKFFYRTGAKTRFESSSGEILVLTKDTAA</sequence>
<keyword evidence="2" id="KW-1185">Reference proteome</keyword>
<accession>A0ABN8SSB6</accession>
<dbReference type="Proteomes" id="UP001159427">
    <property type="component" value="Unassembled WGS sequence"/>
</dbReference>
<comment type="caution">
    <text evidence="1">The sequence shown here is derived from an EMBL/GenBank/DDBJ whole genome shotgun (WGS) entry which is preliminary data.</text>
</comment>
<name>A0ABN8SSB6_9CNID</name>
<evidence type="ECO:0000313" key="1">
    <source>
        <dbReference type="EMBL" id="CAH3193462.1"/>
    </source>
</evidence>
<organism evidence="1 2">
    <name type="scientific">Porites evermanni</name>
    <dbReference type="NCBI Taxonomy" id="104178"/>
    <lineage>
        <taxon>Eukaryota</taxon>
        <taxon>Metazoa</taxon>
        <taxon>Cnidaria</taxon>
        <taxon>Anthozoa</taxon>
        <taxon>Hexacorallia</taxon>
        <taxon>Scleractinia</taxon>
        <taxon>Fungiina</taxon>
        <taxon>Poritidae</taxon>
        <taxon>Porites</taxon>
    </lineage>
</organism>
<evidence type="ECO:0000313" key="2">
    <source>
        <dbReference type="Proteomes" id="UP001159427"/>
    </source>
</evidence>
<gene>
    <name evidence="1" type="ORF">PEVE_00025869</name>
</gene>
<protein>
    <submittedName>
        <fullName evidence="1">Uncharacterized protein</fullName>
    </submittedName>
</protein>
<proteinExistence type="predicted"/>
<dbReference type="EMBL" id="CALNXI010003494">
    <property type="protein sequence ID" value="CAH3193462.1"/>
    <property type="molecule type" value="Genomic_DNA"/>
</dbReference>